<comment type="caution">
    <text evidence="3">The sequence shown here is derived from an EMBL/GenBank/DDBJ whole genome shotgun (WGS) entry which is preliminary data.</text>
</comment>
<evidence type="ECO:0000256" key="2">
    <source>
        <dbReference type="SAM" id="Phobius"/>
    </source>
</evidence>
<organism evidence="3">
    <name type="scientific">Sesamum calycinum</name>
    <dbReference type="NCBI Taxonomy" id="2727403"/>
    <lineage>
        <taxon>Eukaryota</taxon>
        <taxon>Viridiplantae</taxon>
        <taxon>Streptophyta</taxon>
        <taxon>Embryophyta</taxon>
        <taxon>Tracheophyta</taxon>
        <taxon>Spermatophyta</taxon>
        <taxon>Magnoliopsida</taxon>
        <taxon>eudicotyledons</taxon>
        <taxon>Gunneridae</taxon>
        <taxon>Pentapetalae</taxon>
        <taxon>asterids</taxon>
        <taxon>lamiids</taxon>
        <taxon>Lamiales</taxon>
        <taxon>Pedaliaceae</taxon>
        <taxon>Sesamum</taxon>
    </lineage>
</organism>
<name>A0AAW2RW94_9LAMI</name>
<evidence type="ECO:0000313" key="3">
    <source>
        <dbReference type="EMBL" id="KAL0383688.1"/>
    </source>
</evidence>
<gene>
    <name evidence="3" type="ORF">Scaly_0656100</name>
</gene>
<keyword evidence="2" id="KW-0812">Transmembrane</keyword>
<reference evidence="3" key="2">
    <citation type="journal article" date="2024" name="Plant">
        <title>Genomic evolution and insights into agronomic trait innovations of Sesamum species.</title>
        <authorList>
            <person name="Miao H."/>
            <person name="Wang L."/>
            <person name="Qu L."/>
            <person name="Liu H."/>
            <person name="Sun Y."/>
            <person name="Le M."/>
            <person name="Wang Q."/>
            <person name="Wei S."/>
            <person name="Zheng Y."/>
            <person name="Lin W."/>
            <person name="Duan Y."/>
            <person name="Cao H."/>
            <person name="Xiong S."/>
            <person name="Wang X."/>
            <person name="Wei L."/>
            <person name="Li C."/>
            <person name="Ma Q."/>
            <person name="Ju M."/>
            <person name="Zhao R."/>
            <person name="Li G."/>
            <person name="Mu C."/>
            <person name="Tian Q."/>
            <person name="Mei H."/>
            <person name="Zhang T."/>
            <person name="Gao T."/>
            <person name="Zhang H."/>
        </authorList>
    </citation>
    <scope>NUCLEOTIDE SEQUENCE</scope>
    <source>
        <strain evidence="3">KEN8</strain>
    </source>
</reference>
<feature type="compositionally biased region" description="Polar residues" evidence="1">
    <location>
        <begin position="310"/>
        <end position="320"/>
    </location>
</feature>
<protein>
    <submittedName>
        <fullName evidence="3">Tetraspanin-18</fullName>
    </submittedName>
</protein>
<reference evidence="3" key="1">
    <citation type="submission" date="2020-06" db="EMBL/GenBank/DDBJ databases">
        <authorList>
            <person name="Li T."/>
            <person name="Hu X."/>
            <person name="Zhang T."/>
            <person name="Song X."/>
            <person name="Zhang H."/>
            <person name="Dai N."/>
            <person name="Sheng W."/>
            <person name="Hou X."/>
            <person name="Wei L."/>
        </authorList>
    </citation>
    <scope>NUCLEOTIDE SEQUENCE</scope>
    <source>
        <strain evidence="3">KEN8</strain>
        <tissue evidence="3">Leaf</tissue>
    </source>
</reference>
<keyword evidence="2" id="KW-1133">Transmembrane helix</keyword>
<feature type="region of interest" description="Disordered" evidence="1">
    <location>
        <begin position="301"/>
        <end position="320"/>
    </location>
</feature>
<keyword evidence="2" id="KW-0472">Membrane</keyword>
<evidence type="ECO:0000256" key="1">
    <source>
        <dbReference type="SAM" id="MobiDB-lite"/>
    </source>
</evidence>
<dbReference type="AlphaFoldDB" id="A0AAW2RW94"/>
<dbReference type="EMBL" id="JACGWM010000003">
    <property type="protein sequence ID" value="KAL0383688.1"/>
    <property type="molecule type" value="Genomic_DNA"/>
</dbReference>
<sequence>MDPKTCTRLYSHGFEVGLQCTIRPIVPPPATNRPPSNHGTCWTTPADRISANINAIIVYSAYMLNQWHHHHHQLPPHESGTQLPPDVIHPLNFASGLVSSHDDAFHFNSLSLPAPWFIYAFMGIGILYTVLMTIFILLEAGLVAFIALDHHWEKDIPFDPTGELDNLRTFIEDNVDVFEWVGIIVINSFENLTYISPRFLIIKSCHPRLFLGNSCEFSYGFMAHLAPAAGNYTKVLSLLFAIILRSLVSGPREDDDLEGDYVFRSSTREPLLAPYSSQASGSTRGDSDIWSSRMREKYGLNSGDAKHSLLDQNPSTDVRQ</sequence>
<proteinExistence type="predicted"/>
<accession>A0AAW2RW94</accession>
<feature type="transmembrane region" description="Helical" evidence="2">
    <location>
        <begin position="116"/>
        <end position="148"/>
    </location>
</feature>